<reference evidence="3 4" key="3">
    <citation type="submission" date="2019-11" db="EMBL/GenBank/DDBJ databases">
        <title>A de novo genome assembly of a pear dwarfing rootstock.</title>
        <authorList>
            <person name="Wang F."/>
            <person name="Wang J."/>
            <person name="Li S."/>
            <person name="Zhang Y."/>
            <person name="Fang M."/>
            <person name="Ma L."/>
            <person name="Zhao Y."/>
            <person name="Jiang S."/>
        </authorList>
    </citation>
    <scope>NUCLEOTIDE SEQUENCE [LARGE SCALE GENOMIC DNA]</scope>
    <source>
        <strain evidence="3">S2</strain>
        <tissue evidence="3">Leaf</tissue>
    </source>
</reference>
<keyword evidence="2" id="KW-0472">Membrane</keyword>
<gene>
    <name evidence="3" type="ORF">D8674_017000</name>
</gene>
<evidence type="ECO:0000256" key="1">
    <source>
        <dbReference type="SAM" id="MobiDB-lite"/>
    </source>
</evidence>
<comment type="caution">
    <text evidence="3">The sequence shown here is derived from an EMBL/GenBank/DDBJ whole genome shotgun (WGS) entry which is preliminary data.</text>
</comment>
<dbReference type="Proteomes" id="UP000327157">
    <property type="component" value="Chromosome 16"/>
</dbReference>
<keyword evidence="4" id="KW-1185">Reference proteome</keyword>
<evidence type="ECO:0000313" key="3">
    <source>
        <dbReference type="EMBL" id="KAB2625340.1"/>
    </source>
</evidence>
<protein>
    <submittedName>
        <fullName evidence="3">Uncharacterized protein</fullName>
    </submittedName>
</protein>
<keyword evidence="2" id="KW-1133">Transmembrane helix</keyword>
<evidence type="ECO:0000256" key="2">
    <source>
        <dbReference type="SAM" id="Phobius"/>
    </source>
</evidence>
<dbReference type="AlphaFoldDB" id="A0A5N5HIL7"/>
<evidence type="ECO:0000313" key="4">
    <source>
        <dbReference type="Proteomes" id="UP000327157"/>
    </source>
</evidence>
<keyword evidence="2" id="KW-0812">Transmembrane</keyword>
<proteinExistence type="predicted"/>
<dbReference type="Pfam" id="PF25105">
    <property type="entry name" value="DUF7813"/>
    <property type="match status" value="1"/>
</dbReference>
<dbReference type="OrthoDB" id="1718022at2759"/>
<feature type="region of interest" description="Disordered" evidence="1">
    <location>
        <begin position="80"/>
        <end position="103"/>
    </location>
</feature>
<sequence>MGPTSSPPSSIATLLSNPSSSALTLLALAIPTTIAPILIFSSSSHSTSKLRFNGTYGTRVSEIVRSSLTFKAKKFTISDDRARGRDGNGENNEGEEKGSDEEMDDRAVDLQFLINGLELDRRDVATFFFFLKV</sequence>
<feature type="transmembrane region" description="Helical" evidence="2">
    <location>
        <begin position="20"/>
        <end position="41"/>
    </location>
</feature>
<dbReference type="EMBL" id="SMOL01000160">
    <property type="protein sequence ID" value="KAB2625340.1"/>
    <property type="molecule type" value="Genomic_DNA"/>
</dbReference>
<reference evidence="3 4" key="1">
    <citation type="submission" date="2019-09" db="EMBL/GenBank/DDBJ databases">
        <authorList>
            <person name="Ou C."/>
        </authorList>
    </citation>
    <scope>NUCLEOTIDE SEQUENCE [LARGE SCALE GENOMIC DNA]</scope>
    <source>
        <strain evidence="3">S2</strain>
        <tissue evidence="3">Leaf</tissue>
    </source>
</reference>
<dbReference type="InterPro" id="IPR056715">
    <property type="entry name" value="DUF7813"/>
</dbReference>
<accession>A0A5N5HIL7</accession>
<organism evidence="3 4">
    <name type="scientific">Pyrus ussuriensis x Pyrus communis</name>
    <dbReference type="NCBI Taxonomy" id="2448454"/>
    <lineage>
        <taxon>Eukaryota</taxon>
        <taxon>Viridiplantae</taxon>
        <taxon>Streptophyta</taxon>
        <taxon>Embryophyta</taxon>
        <taxon>Tracheophyta</taxon>
        <taxon>Spermatophyta</taxon>
        <taxon>Magnoliopsida</taxon>
        <taxon>eudicotyledons</taxon>
        <taxon>Gunneridae</taxon>
        <taxon>Pentapetalae</taxon>
        <taxon>rosids</taxon>
        <taxon>fabids</taxon>
        <taxon>Rosales</taxon>
        <taxon>Rosaceae</taxon>
        <taxon>Amygdaloideae</taxon>
        <taxon>Maleae</taxon>
        <taxon>Pyrus</taxon>
    </lineage>
</organism>
<name>A0A5N5HIL7_9ROSA</name>
<reference evidence="4" key="2">
    <citation type="submission" date="2019-10" db="EMBL/GenBank/DDBJ databases">
        <title>A de novo genome assembly of a pear dwarfing rootstock.</title>
        <authorList>
            <person name="Wang F."/>
            <person name="Wang J."/>
            <person name="Li S."/>
            <person name="Zhang Y."/>
            <person name="Fang M."/>
            <person name="Ma L."/>
            <person name="Zhao Y."/>
            <person name="Jiang S."/>
        </authorList>
    </citation>
    <scope>NUCLEOTIDE SEQUENCE [LARGE SCALE GENOMIC DNA]</scope>
</reference>